<gene>
    <name evidence="2" type="ORF">GOP47_0013963</name>
</gene>
<accession>A0A9D4UQH5</accession>
<sequence>MIKPKKFTKIREPCSPPSATRDNVSGSANLGIKEPELSIGCQKGKTSKIWLVAAAGSIRDSRKKEEQHLGGEVYGQAYNRDNESRHQEQRIRQHSRDRCAGLGSVAQMRTLHSFFGEKKEFQSYSDAVKCTKKRGNKAGFAKGLGIGLLAADFEYNQGKQLGQHAKVRYIRYM</sequence>
<dbReference type="AlphaFoldDB" id="A0A9D4UQH5"/>
<evidence type="ECO:0000313" key="3">
    <source>
        <dbReference type="Proteomes" id="UP000886520"/>
    </source>
</evidence>
<comment type="caution">
    <text evidence="2">The sequence shown here is derived from an EMBL/GenBank/DDBJ whole genome shotgun (WGS) entry which is preliminary data.</text>
</comment>
<feature type="region of interest" description="Disordered" evidence="1">
    <location>
        <begin position="1"/>
        <end position="29"/>
    </location>
</feature>
<evidence type="ECO:0000313" key="2">
    <source>
        <dbReference type="EMBL" id="KAI5071712.1"/>
    </source>
</evidence>
<organism evidence="2 3">
    <name type="scientific">Adiantum capillus-veneris</name>
    <name type="common">Maidenhair fern</name>
    <dbReference type="NCBI Taxonomy" id="13818"/>
    <lineage>
        <taxon>Eukaryota</taxon>
        <taxon>Viridiplantae</taxon>
        <taxon>Streptophyta</taxon>
        <taxon>Embryophyta</taxon>
        <taxon>Tracheophyta</taxon>
        <taxon>Polypodiopsida</taxon>
        <taxon>Polypodiidae</taxon>
        <taxon>Polypodiales</taxon>
        <taxon>Pteridineae</taxon>
        <taxon>Pteridaceae</taxon>
        <taxon>Vittarioideae</taxon>
        <taxon>Adiantum</taxon>
    </lineage>
</organism>
<evidence type="ECO:0000256" key="1">
    <source>
        <dbReference type="SAM" id="MobiDB-lite"/>
    </source>
</evidence>
<dbReference type="EMBL" id="JABFUD020000013">
    <property type="protein sequence ID" value="KAI5071712.1"/>
    <property type="molecule type" value="Genomic_DNA"/>
</dbReference>
<feature type="compositionally biased region" description="Polar residues" evidence="1">
    <location>
        <begin position="17"/>
        <end position="28"/>
    </location>
</feature>
<feature type="region of interest" description="Disordered" evidence="1">
    <location>
        <begin position="61"/>
        <end position="85"/>
    </location>
</feature>
<reference evidence="2" key="1">
    <citation type="submission" date="2021-01" db="EMBL/GenBank/DDBJ databases">
        <title>Adiantum capillus-veneris genome.</title>
        <authorList>
            <person name="Fang Y."/>
            <person name="Liao Q."/>
        </authorList>
    </citation>
    <scope>NUCLEOTIDE SEQUENCE</scope>
    <source>
        <strain evidence="2">H3</strain>
        <tissue evidence="2">Leaf</tissue>
    </source>
</reference>
<protein>
    <submittedName>
        <fullName evidence="2">Uncharacterized protein</fullName>
    </submittedName>
</protein>
<proteinExistence type="predicted"/>
<keyword evidence="3" id="KW-1185">Reference proteome</keyword>
<name>A0A9D4UQH5_ADICA</name>
<dbReference type="Proteomes" id="UP000886520">
    <property type="component" value="Chromosome 13"/>
</dbReference>